<dbReference type="Pfam" id="PF00106">
    <property type="entry name" value="adh_short"/>
    <property type="match status" value="1"/>
</dbReference>
<dbReference type="PRINTS" id="PR00081">
    <property type="entry name" value="GDHRDH"/>
</dbReference>
<dbReference type="InterPro" id="IPR057326">
    <property type="entry name" value="KR_dom"/>
</dbReference>
<dbReference type="InterPro" id="IPR036291">
    <property type="entry name" value="NAD(P)-bd_dom_sf"/>
</dbReference>
<keyword evidence="6" id="KW-1185">Reference proteome</keyword>
<proteinExistence type="inferred from homology"/>
<sequence>MSNHIDWQRQHLLLSGASGGLGQALATALSERGAKLTLIGRQSDKLAALAQRLQQQYLVLDINAPTAALQLMDYIEQQTTAVTGLINNAALASDQLFIDSDIDAIEQLLQTNLLTPIRLTHALLPWLQQQPQALLLNIGSVFGALGYPGQVSYCASKFGLRGFSQALRRELQDTTIQVFYCAPRAIATAFNSDTVQQVNEQTGSRADAPEQVAKRIVRQLDGGRYEQVFGWPERFYVWLNQLQSAWVDGSMRKPLAIYQRLQQEKRL</sequence>
<keyword evidence="2" id="KW-0560">Oxidoreductase</keyword>
<dbReference type="PANTHER" id="PTHR44196:SF1">
    <property type="entry name" value="DEHYDROGENASE_REDUCTASE SDR FAMILY MEMBER 7B"/>
    <property type="match status" value="1"/>
</dbReference>
<dbReference type="PRINTS" id="PR00080">
    <property type="entry name" value="SDRFAMILY"/>
</dbReference>
<evidence type="ECO:0000256" key="1">
    <source>
        <dbReference type="ARBA" id="ARBA00006484"/>
    </source>
</evidence>
<evidence type="ECO:0000256" key="2">
    <source>
        <dbReference type="ARBA" id="ARBA00023002"/>
    </source>
</evidence>
<reference evidence="5 6" key="1">
    <citation type="journal article" date="2012" name="J. Bacteriol.">
        <title>Genome Sequence of Idiomarina xiamenensis Type Strain 10-D-4.</title>
        <authorList>
            <person name="Lai Q."/>
            <person name="Wang L."/>
            <person name="Wang W."/>
            <person name="Shao Z."/>
        </authorList>
    </citation>
    <scope>NUCLEOTIDE SEQUENCE [LARGE SCALE GENOMIC DNA]</scope>
    <source>
        <strain evidence="5 6">10-D-4</strain>
    </source>
</reference>
<dbReference type="Gene3D" id="3.40.50.720">
    <property type="entry name" value="NAD(P)-binding Rossmann-like Domain"/>
    <property type="match status" value="1"/>
</dbReference>
<dbReference type="SUPFAM" id="SSF51735">
    <property type="entry name" value="NAD(P)-binding Rossmann-fold domains"/>
    <property type="match status" value="1"/>
</dbReference>
<dbReference type="eggNOG" id="COG0300">
    <property type="taxonomic scope" value="Bacteria"/>
</dbReference>
<feature type="domain" description="Ketoreductase" evidence="4">
    <location>
        <begin position="10"/>
        <end position="185"/>
    </location>
</feature>
<dbReference type="PROSITE" id="PS00061">
    <property type="entry name" value="ADH_SHORT"/>
    <property type="match status" value="1"/>
</dbReference>
<comment type="similarity">
    <text evidence="1 3">Belongs to the short-chain dehydrogenases/reductases (SDR) family.</text>
</comment>
<dbReference type="InterPro" id="IPR020904">
    <property type="entry name" value="Sc_DH/Rdtase_CS"/>
</dbReference>
<name>K2KC81_9GAMM</name>
<accession>K2KC81</accession>
<dbReference type="SMART" id="SM00822">
    <property type="entry name" value="PKS_KR"/>
    <property type="match status" value="1"/>
</dbReference>
<dbReference type="RefSeq" id="WP_008488340.1">
    <property type="nucleotide sequence ID" value="NZ_AMRG01000006.1"/>
</dbReference>
<dbReference type="PATRIC" id="fig|740709.3.peg.1208"/>
<evidence type="ECO:0000313" key="6">
    <source>
        <dbReference type="Proteomes" id="UP000014115"/>
    </source>
</evidence>
<dbReference type="AlphaFoldDB" id="K2KC81"/>
<dbReference type="GO" id="GO:0016020">
    <property type="term" value="C:membrane"/>
    <property type="evidence" value="ECO:0007669"/>
    <property type="project" value="TreeGrafter"/>
</dbReference>
<dbReference type="STRING" id="740709.A10D4_05916"/>
<evidence type="ECO:0000313" key="5">
    <source>
        <dbReference type="EMBL" id="EKE84207.1"/>
    </source>
</evidence>
<dbReference type="OrthoDB" id="4690547at2"/>
<protein>
    <submittedName>
        <fullName evidence="5">Short chain dehydrogenase</fullName>
    </submittedName>
</protein>
<gene>
    <name evidence="5" type="ORF">A10D4_05916</name>
</gene>
<evidence type="ECO:0000259" key="4">
    <source>
        <dbReference type="SMART" id="SM00822"/>
    </source>
</evidence>
<comment type="caution">
    <text evidence="5">The sequence shown here is derived from an EMBL/GenBank/DDBJ whole genome shotgun (WGS) entry which is preliminary data.</text>
</comment>
<dbReference type="GO" id="GO:0016491">
    <property type="term" value="F:oxidoreductase activity"/>
    <property type="evidence" value="ECO:0007669"/>
    <property type="project" value="UniProtKB-KW"/>
</dbReference>
<organism evidence="5 6">
    <name type="scientific">Idiomarina xiamenensis 10-D-4</name>
    <dbReference type="NCBI Taxonomy" id="740709"/>
    <lineage>
        <taxon>Bacteria</taxon>
        <taxon>Pseudomonadati</taxon>
        <taxon>Pseudomonadota</taxon>
        <taxon>Gammaproteobacteria</taxon>
        <taxon>Alteromonadales</taxon>
        <taxon>Idiomarinaceae</taxon>
        <taxon>Idiomarina</taxon>
    </lineage>
</organism>
<evidence type="ECO:0000256" key="3">
    <source>
        <dbReference type="RuleBase" id="RU000363"/>
    </source>
</evidence>
<dbReference type="Proteomes" id="UP000014115">
    <property type="component" value="Unassembled WGS sequence"/>
</dbReference>
<dbReference type="EMBL" id="AMRG01000006">
    <property type="protein sequence ID" value="EKE84207.1"/>
    <property type="molecule type" value="Genomic_DNA"/>
</dbReference>
<dbReference type="PANTHER" id="PTHR44196">
    <property type="entry name" value="DEHYDROGENASE/REDUCTASE SDR FAMILY MEMBER 7B"/>
    <property type="match status" value="1"/>
</dbReference>
<dbReference type="NCBIfam" id="NF006565">
    <property type="entry name" value="PRK09072.1"/>
    <property type="match status" value="1"/>
</dbReference>
<dbReference type="InterPro" id="IPR002347">
    <property type="entry name" value="SDR_fam"/>
</dbReference>